<dbReference type="AlphaFoldDB" id="A0A8J6J7E4"/>
<dbReference type="RefSeq" id="WP_186851846.1">
    <property type="nucleotide sequence ID" value="NZ_JACOPO010000001.1"/>
</dbReference>
<dbReference type="InterPro" id="IPR022742">
    <property type="entry name" value="Hydrolase_4"/>
</dbReference>
<dbReference type="Gene3D" id="3.40.50.1820">
    <property type="entry name" value="alpha/beta hydrolase"/>
    <property type="match status" value="1"/>
</dbReference>
<dbReference type="Pfam" id="PF12146">
    <property type="entry name" value="Hydrolase_4"/>
    <property type="match status" value="1"/>
</dbReference>
<sequence>MDEKMIAIDGRSLQVSCTGVGPVTLLILSGSNILFPGLEYAPLADALSPWYSVLIPSKFGYGHSGLTDAPRDVDTVVEEYRGVLAALERPLPVVLAAHSMGFLEALHWARKYPEEVSALVGLDPAVPQVYQHMELETVHRRLEALHRSSWKRGLLFRLTSRALLRRFPASERRELAPAARRNFVSVVWVNEARDLPRSIRQVQQEGPPASVPALFLVSNGKGTPLPQEEWRMCARTYLSAFSVSSLHLLDLPHDLYRFRPQELADTIHRFLSDHL</sequence>
<protein>
    <submittedName>
        <fullName evidence="2">Alpha/beta hydrolase</fullName>
    </submittedName>
</protein>
<proteinExistence type="predicted"/>
<evidence type="ECO:0000313" key="2">
    <source>
        <dbReference type="EMBL" id="MBC5721337.1"/>
    </source>
</evidence>
<organism evidence="2 3">
    <name type="scientific">Flintibacter hominis</name>
    <dbReference type="NCBI Taxonomy" id="2763048"/>
    <lineage>
        <taxon>Bacteria</taxon>
        <taxon>Bacillati</taxon>
        <taxon>Bacillota</taxon>
        <taxon>Clostridia</taxon>
        <taxon>Eubacteriales</taxon>
        <taxon>Flintibacter</taxon>
    </lineage>
</organism>
<dbReference type="EMBL" id="JACOPO010000001">
    <property type="protein sequence ID" value="MBC5721337.1"/>
    <property type="molecule type" value="Genomic_DNA"/>
</dbReference>
<feature type="domain" description="Serine aminopeptidase S33" evidence="1">
    <location>
        <begin position="40"/>
        <end position="218"/>
    </location>
</feature>
<reference evidence="2" key="1">
    <citation type="submission" date="2020-08" db="EMBL/GenBank/DDBJ databases">
        <title>Genome public.</title>
        <authorList>
            <person name="Liu C."/>
            <person name="Sun Q."/>
        </authorList>
    </citation>
    <scope>NUCLEOTIDE SEQUENCE</scope>
    <source>
        <strain evidence="2">NSJ-23</strain>
    </source>
</reference>
<keyword evidence="3" id="KW-1185">Reference proteome</keyword>
<accession>A0A8J6J7E4</accession>
<dbReference type="InterPro" id="IPR029058">
    <property type="entry name" value="AB_hydrolase_fold"/>
</dbReference>
<gene>
    <name evidence="2" type="ORF">H8S11_00655</name>
</gene>
<name>A0A8J6J7E4_9FIRM</name>
<dbReference type="SUPFAM" id="SSF53474">
    <property type="entry name" value="alpha/beta-Hydrolases"/>
    <property type="match status" value="1"/>
</dbReference>
<comment type="caution">
    <text evidence="2">The sequence shown here is derived from an EMBL/GenBank/DDBJ whole genome shotgun (WGS) entry which is preliminary data.</text>
</comment>
<evidence type="ECO:0000259" key="1">
    <source>
        <dbReference type="Pfam" id="PF12146"/>
    </source>
</evidence>
<dbReference type="Proteomes" id="UP000628736">
    <property type="component" value="Unassembled WGS sequence"/>
</dbReference>
<dbReference type="GO" id="GO:0016787">
    <property type="term" value="F:hydrolase activity"/>
    <property type="evidence" value="ECO:0007669"/>
    <property type="project" value="UniProtKB-KW"/>
</dbReference>
<evidence type="ECO:0000313" key="3">
    <source>
        <dbReference type="Proteomes" id="UP000628736"/>
    </source>
</evidence>
<keyword evidence="2" id="KW-0378">Hydrolase</keyword>